<gene>
    <name evidence="1" type="primary">AVEN_67660_1</name>
    <name evidence="1" type="ORF">NPIL_430231</name>
</gene>
<dbReference type="EMBL" id="BMAW01079652">
    <property type="protein sequence ID" value="GFU16182.1"/>
    <property type="molecule type" value="Genomic_DNA"/>
</dbReference>
<name>A0A8X6QBD8_NEPPI</name>
<keyword evidence="2" id="KW-1185">Reference proteome</keyword>
<evidence type="ECO:0000313" key="2">
    <source>
        <dbReference type="Proteomes" id="UP000887013"/>
    </source>
</evidence>
<comment type="caution">
    <text evidence="1">The sequence shown here is derived from an EMBL/GenBank/DDBJ whole genome shotgun (WGS) entry which is preliminary data.</text>
</comment>
<dbReference type="InterPro" id="IPR008042">
    <property type="entry name" value="Retrotrans_Pao"/>
</dbReference>
<dbReference type="AlphaFoldDB" id="A0A8X6QBD8"/>
<reference evidence="1" key="1">
    <citation type="submission" date="2020-08" db="EMBL/GenBank/DDBJ databases">
        <title>Multicomponent nature underlies the extraordinary mechanical properties of spider dragline silk.</title>
        <authorList>
            <person name="Kono N."/>
            <person name="Nakamura H."/>
            <person name="Mori M."/>
            <person name="Yoshida Y."/>
            <person name="Ohtoshi R."/>
            <person name="Malay A.D."/>
            <person name="Moran D.A.P."/>
            <person name="Tomita M."/>
            <person name="Numata K."/>
            <person name="Arakawa K."/>
        </authorList>
    </citation>
    <scope>NUCLEOTIDE SEQUENCE</scope>
</reference>
<proteinExistence type="predicted"/>
<dbReference type="Pfam" id="PF05380">
    <property type="entry name" value="Peptidase_A17"/>
    <property type="match status" value="1"/>
</dbReference>
<protein>
    <submittedName>
        <fullName evidence="1">Integrase catalytic domain-containing protein</fullName>
    </submittedName>
</protein>
<accession>A0A8X6QBD8</accession>
<evidence type="ECO:0000313" key="1">
    <source>
        <dbReference type="EMBL" id="GFU16182.1"/>
    </source>
</evidence>
<sequence length="247" mass="27697">MLLSQSSYGDAIPRDLHGFCDSSEKALGAAIYIISKFISGEVKTSLVCSKSRVCPIKTLTIPLLELSAALLLSCLVLRHCFGHYTTWLIRLGYIEELYVGMVPVCLNLNIPPPTDSVNPLNDTYNGELRPSVQQVLLVDYKEYFVANFLNPTNNFTKFCCILSHIFRFYHNTKNPKKLKAGNLNIKELNHAWIVMVRLIQSNECSVSISCLEKGKDVQYSKISNSTPSLRSNEILYLGGSFQTAYVD</sequence>
<dbReference type="PANTHER" id="PTHR47331:SF1">
    <property type="entry name" value="GAG-LIKE PROTEIN"/>
    <property type="match status" value="1"/>
</dbReference>
<organism evidence="1 2">
    <name type="scientific">Nephila pilipes</name>
    <name type="common">Giant wood spider</name>
    <name type="synonym">Nephila maculata</name>
    <dbReference type="NCBI Taxonomy" id="299642"/>
    <lineage>
        <taxon>Eukaryota</taxon>
        <taxon>Metazoa</taxon>
        <taxon>Ecdysozoa</taxon>
        <taxon>Arthropoda</taxon>
        <taxon>Chelicerata</taxon>
        <taxon>Arachnida</taxon>
        <taxon>Araneae</taxon>
        <taxon>Araneomorphae</taxon>
        <taxon>Entelegynae</taxon>
        <taxon>Araneoidea</taxon>
        <taxon>Nephilidae</taxon>
        <taxon>Nephila</taxon>
    </lineage>
</organism>
<dbReference type="PANTHER" id="PTHR47331">
    <property type="entry name" value="PHD-TYPE DOMAIN-CONTAINING PROTEIN"/>
    <property type="match status" value="1"/>
</dbReference>
<dbReference type="Proteomes" id="UP000887013">
    <property type="component" value="Unassembled WGS sequence"/>
</dbReference>